<evidence type="ECO:0000313" key="3">
    <source>
        <dbReference type="EMBL" id="MZH57943.1"/>
    </source>
</evidence>
<dbReference type="Proteomes" id="UP000604383">
    <property type="component" value="Unassembled WGS sequence"/>
</dbReference>
<dbReference type="PANTHER" id="PTHR43401:SF2">
    <property type="entry name" value="L-THREONINE 3-DEHYDROGENASE"/>
    <property type="match status" value="1"/>
</dbReference>
<evidence type="ECO:0000259" key="2">
    <source>
        <dbReference type="Pfam" id="PF08240"/>
    </source>
</evidence>
<protein>
    <submittedName>
        <fullName evidence="3">Alcohol dehydrogenase catalytic domain-containing protein</fullName>
    </submittedName>
</protein>
<keyword evidence="1" id="KW-0560">Oxidoreductase</keyword>
<feature type="domain" description="Alcohol dehydrogenase-like N-terminal" evidence="2">
    <location>
        <begin position="31"/>
        <end position="130"/>
    </location>
</feature>
<gene>
    <name evidence="3" type="ORF">GT664_19820</name>
</gene>
<proteinExistence type="predicted"/>
<dbReference type="RefSeq" id="WP_008818432.1">
    <property type="nucleotide sequence ID" value="NZ_AP025565.1"/>
</dbReference>
<dbReference type="InterPro" id="IPR050129">
    <property type="entry name" value="Zn_alcohol_dh"/>
</dbReference>
<dbReference type="PANTHER" id="PTHR43401">
    <property type="entry name" value="L-THREONINE 3-DEHYDROGENASE"/>
    <property type="match status" value="1"/>
</dbReference>
<organism evidence="3 4">
    <name type="scientific">Clostridium innocuum</name>
    <dbReference type="NCBI Taxonomy" id="1522"/>
    <lineage>
        <taxon>Bacteria</taxon>
        <taxon>Bacillati</taxon>
        <taxon>Bacillota</taxon>
        <taxon>Clostridia</taxon>
        <taxon>Eubacteriales</taxon>
        <taxon>Clostridiaceae</taxon>
        <taxon>Clostridium</taxon>
    </lineage>
</organism>
<name>A0AB36BBQ4_CLOIN</name>
<evidence type="ECO:0000313" key="4">
    <source>
        <dbReference type="Proteomes" id="UP000604383"/>
    </source>
</evidence>
<evidence type="ECO:0000256" key="1">
    <source>
        <dbReference type="ARBA" id="ARBA00023002"/>
    </source>
</evidence>
<dbReference type="Pfam" id="PF08240">
    <property type="entry name" value="ADH_N"/>
    <property type="match status" value="1"/>
</dbReference>
<dbReference type="InterPro" id="IPR011032">
    <property type="entry name" value="GroES-like_sf"/>
</dbReference>
<accession>A0AB36BBQ4</accession>
<dbReference type="InterPro" id="IPR013154">
    <property type="entry name" value="ADH-like_N"/>
</dbReference>
<dbReference type="GO" id="GO:0016491">
    <property type="term" value="F:oxidoreductase activity"/>
    <property type="evidence" value="ECO:0007669"/>
    <property type="project" value="UniProtKB-KW"/>
</dbReference>
<dbReference type="EMBL" id="WWTN01000048">
    <property type="protein sequence ID" value="MZH57943.1"/>
    <property type="molecule type" value="Genomic_DNA"/>
</dbReference>
<dbReference type="SUPFAM" id="SSF51735">
    <property type="entry name" value="NAD(P)-binding Rossmann-fold domains"/>
    <property type="match status" value="1"/>
</dbReference>
<comment type="caution">
    <text evidence="3">The sequence shown here is derived from an EMBL/GenBank/DDBJ whole genome shotgun (WGS) entry which is preliminary data.</text>
</comment>
<dbReference type="AlphaFoldDB" id="A0AB36BBQ4"/>
<dbReference type="Gene3D" id="3.90.180.10">
    <property type="entry name" value="Medium-chain alcohol dehydrogenases, catalytic domain"/>
    <property type="match status" value="2"/>
</dbReference>
<reference evidence="3" key="1">
    <citation type="journal article" date="2019" name="Nat. Med.">
        <title>A library of human gut bacterial isolates paired with longitudinal multiomics data enables mechanistic microbiome research.</title>
        <authorList>
            <person name="Poyet M."/>
            <person name="Groussin M."/>
            <person name="Gibbons S.M."/>
            <person name="Avila-Pacheco J."/>
            <person name="Jiang X."/>
            <person name="Kearney S.M."/>
            <person name="Perrotta A.R."/>
            <person name="Berdy B."/>
            <person name="Zhao S."/>
            <person name="Lieberman T.D."/>
            <person name="Swanson P.K."/>
            <person name="Smith M."/>
            <person name="Roesemann S."/>
            <person name="Alexander J.E."/>
            <person name="Rich S.A."/>
            <person name="Livny J."/>
            <person name="Vlamakis H."/>
            <person name="Clish C."/>
            <person name="Bullock K."/>
            <person name="Deik A."/>
            <person name="Scott J."/>
            <person name="Pierce K.A."/>
            <person name="Xavier R.J."/>
            <person name="Alm E.J."/>
        </authorList>
    </citation>
    <scope>NUCLEOTIDE SEQUENCE</scope>
    <source>
        <strain evidence="3">BIOML-A12</strain>
    </source>
</reference>
<sequence length="554" mass="61309">MKNKVWYYLGQGMASFGIQDTWIEEEKMQPKPDEVLARIDAVAICASDIKMIRMGNKYPLFKDRNFQENPAILGHELSLTIVQAGANLKNDWRPGMRVGIQPDVYKEQLRYCIGVNVEGGMQTYMLLHESVFNSDHGVTIFPVKESISYASIAQLEPNACVEAIYRPFAREHFAADKGLLIYAADDMNYYDLDMDLWHKRICLCTNTANKLEIACALETNSLQEAKAFFSGGFEDVLILGNPSTEILEEIIAHLCNDAVFCWLADKSSNQMVSCDIAQIHYSRISFLGTMTKRLSKAFEKERLAHELKPEGSLLVMGGAGAMGRIHTLRALMKSDGPSLIAVTARGRARLEVLLDDFSDIAYRNGKKLLGIATDESDWKIKLQQAAPAGFDDVVISAPGTDPIEKGLCFLKKNGKLYLFSGTSYGNFTELPLGAVVTHGARILASSGSTVQDELAVLKRVENKSINPDCNVVAVAGMNAVKEALIQVAQGIYPGKVILYPQLEHLPLIALSQLDRIDEKLAAYVASYGWDRTAEKLLYYAFGQSDCLSTEEKGE</sequence>
<dbReference type="InterPro" id="IPR036291">
    <property type="entry name" value="NAD(P)-bd_dom_sf"/>
</dbReference>
<dbReference type="SUPFAM" id="SSF50129">
    <property type="entry name" value="GroES-like"/>
    <property type="match status" value="1"/>
</dbReference>